<dbReference type="InterPro" id="IPR051127">
    <property type="entry name" value="Fungal_SecMet_Regulators"/>
</dbReference>
<dbReference type="GO" id="GO:0003677">
    <property type="term" value="F:DNA binding"/>
    <property type="evidence" value="ECO:0007669"/>
    <property type="project" value="UniProtKB-KW"/>
</dbReference>
<dbReference type="Pfam" id="PF04082">
    <property type="entry name" value="Fungal_trans"/>
    <property type="match status" value="1"/>
</dbReference>
<dbReference type="PROSITE" id="PS50048">
    <property type="entry name" value="ZN2_CY6_FUNGAL_2"/>
    <property type="match status" value="1"/>
</dbReference>
<evidence type="ECO:0000259" key="7">
    <source>
        <dbReference type="PROSITE" id="PS50048"/>
    </source>
</evidence>
<dbReference type="RefSeq" id="XP_040689210.1">
    <property type="nucleotide sequence ID" value="XM_040829686.1"/>
</dbReference>
<dbReference type="SMART" id="SM00906">
    <property type="entry name" value="Fungal_trans"/>
    <property type="match status" value="1"/>
</dbReference>
<dbReference type="VEuPathDB" id="FungiDB:ASPWEDRAFT_155438"/>
<proteinExistence type="predicted"/>
<dbReference type="PANTHER" id="PTHR47424:SF3">
    <property type="entry name" value="REGULATORY PROTEIN GAL4"/>
    <property type="match status" value="1"/>
</dbReference>
<dbReference type="Pfam" id="PF00172">
    <property type="entry name" value="Zn_clus"/>
    <property type="match status" value="1"/>
</dbReference>
<dbReference type="PANTHER" id="PTHR47424">
    <property type="entry name" value="REGULATORY PROTEIN GAL4"/>
    <property type="match status" value="1"/>
</dbReference>
<organism evidence="8 9">
    <name type="scientific">Aspergillus wentii DTO 134E9</name>
    <dbReference type="NCBI Taxonomy" id="1073089"/>
    <lineage>
        <taxon>Eukaryota</taxon>
        <taxon>Fungi</taxon>
        <taxon>Dikarya</taxon>
        <taxon>Ascomycota</taxon>
        <taxon>Pezizomycotina</taxon>
        <taxon>Eurotiomycetes</taxon>
        <taxon>Eurotiomycetidae</taxon>
        <taxon>Eurotiales</taxon>
        <taxon>Aspergillaceae</taxon>
        <taxon>Aspergillus</taxon>
        <taxon>Aspergillus subgen. Cremei</taxon>
    </lineage>
</organism>
<feature type="domain" description="Zn(2)-C6 fungal-type" evidence="7">
    <location>
        <begin position="18"/>
        <end position="47"/>
    </location>
</feature>
<feature type="compositionally biased region" description="Polar residues" evidence="6">
    <location>
        <begin position="53"/>
        <end position="65"/>
    </location>
</feature>
<feature type="region of interest" description="Disordered" evidence="6">
    <location>
        <begin position="53"/>
        <end position="87"/>
    </location>
</feature>
<dbReference type="CDD" id="cd12148">
    <property type="entry name" value="fungal_TF_MHR"/>
    <property type="match status" value="1"/>
</dbReference>
<dbReference type="SUPFAM" id="SSF57701">
    <property type="entry name" value="Zn2/Cys6 DNA-binding domain"/>
    <property type="match status" value="1"/>
</dbReference>
<evidence type="ECO:0000256" key="6">
    <source>
        <dbReference type="SAM" id="MobiDB-lite"/>
    </source>
</evidence>
<dbReference type="GO" id="GO:0006351">
    <property type="term" value="P:DNA-templated transcription"/>
    <property type="evidence" value="ECO:0007669"/>
    <property type="project" value="InterPro"/>
</dbReference>
<evidence type="ECO:0000256" key="1">
    <source>
        <dbReference type="ARBA" id="ARBA00022723"/>
    </source>
</evidence>
<keyword evidence="4" id="KW-0804">Transcription</keyword>
<accession>A0A1L9RKU3</accession>
<evidence type="ECO:0000256" key="5">
    <source>
        <dbReference type="ARBA" id="ARBA00023242"/>
    </source>
</evidence>
<keyword evidence="2" id="KW-0805">Transcription regulation</keyword>
<dbReference type="AlphaFoldDB" id="A0A1L9RKU3"/>
<gene>
    <name evidence="8" type="ORF">ASPWEDRAFT_155438</name>
</gene>
<dbReference type="STRING" id="1073089.A0A1L9RKU3"/>
<keyword evidence="1" id="KW-0479">Metal-binding</keyword>
<evidence type="ECO:0000313" key="9">
    <source>
        <dbReference type="Proteomes" id="UP000184383"/>
    </source>
</evidence>
<dbReference type="InterPro" id="IPR007219">
    <property type="entry name" value="XnlR_reg_dom"/>
</dbReference>
<sequence>MEIPGIGRPLKRTRITRACEQCRARKVKCNGDEPCITCWQHNQACTYRSSGTASQARSLPQSVPSTGPDRHAESGLEAGQKSSPARYNPDEYRQQLELRAGIGVSNSQTGSFQFYGPSSNFCFIQRIYQRMKRQTNMTLLGQQKTAVPDGLGQWGLERFMFAAGSDTLHMRSGSTEAFLSKENGHRFINAYFSIIHPHMPILSKRVIAPLWDQFWDAPTPGRDVKSKDVVYMVLALGARAMPREEGYSIEFLDKWADHFWAHSNNFSILFQEPSVKGTHLLLLKAMFAVHGMRPNDAYLYLGHAARSVLALGINRSQVANGSGEAMHRLRVTFWVVYYYERICAFFTGRPSGFLDTHIDVSYPEDLPEKSGDGPTMQCGFVRAMSQIGQLIEKVSSGIFSLANLRALYDNRKVDMTIVECSASLQAILNSLPPYLQFFEASRPKGLAWQEIQCAHVGLAFHLIKMMMHRPALVYAGFHSSEASSISNSNNRLANLQSSIDLCIQSAEEIIRIARDVIFHRAVCIRSDASIANYIVSACVTLLYNVLNSSVTTEYARAIFSSVESGIHCLDQMEHFGPITGKALSMDIMKSAKDALMLSTSESNLEQDLLDDFPWLNDVFNPPKDDQNPEHIDQPVEFVPEMRTESLPISTAAERNADDFISASISGVDYMSYWLNGNFTAMDFPESLY</sequence>
<dbReference type="OrthoDB" id="5296287at2759"/>
<dbReference type="InterPro" id="IPR001138">
    <property type="entry name" value="Zn2Cys6_DnaBD"/>
</dbReference>
<keyword evidence="9" id="KW-1185">Reference proteome</keyword>
<dbReference type="GO" id="GO:0008270">
    <property type="term" value="F:zinc ion binding"/>
    <property type="evidence" value="ECO:0007669"/>
    <property type="project" value="InterPro"/>
</dbReference>
<dbReference type="EMBL" id="KV878212">
    <property type="protein sequence ID" value="OJJ35534.1"/>
    <property type="molecule type" value="Genomic_DNA"/>
</dbReference>
<protein>
    <recommendedName>
        <fullName evidence="7">Zn(2)-C6 fungal-type domain-containing protein</fullName>
    </recommendedName>
</protein>
<dbReference type="PROSITE" id="PS00463">
    <property type="entry name" value="ZN2_CY6_FUNGAL_1"/>
    <property type="match status" value="1"/>
</dbReference>
<name>A0A1L9RKU3_ASPWE</name>
<dbReference type="GeneID" id="63745534"/>
<evidence type="ECO:0000256" key="2">
    <source>
        <dbReference type="ARBA" id="ARBA00023015"/>
    </source>
</evidence>
<dbReference type="Gene3D" id="4.10.240.10">
    <property type="entry name" value="Zn(2)-C6 fungal-type DNA-binding domain"/>
    <property type="match status" value="1"/>
</dbReference>
<evidence type="ECO:0000313" key="8">
    <source>
        <dbReference type="EMBL" id="OJJ35534.1"/>
    </source>
</evidence>
<keyword evidence="3" id="KW-0238">DNA-binding</keyword>
<dbReference type="CDD" id="cd00067">
    <property type="entry name" value="GAL4"/>
    <property type="match status" value="1"/>
</dbReference>
<dbReference type="SMART" id="SM00066">
    <property type="entry name" value="GAL4"/>
    <property type="match status" value="1"/>
</dbReference>
<evidence type="ECO:0000256" key="3">
    <source>
        <dbReference type="ARBA" id="ARBA00023125"/>
    </source>
</evidence>
<reference evidence="9" key="1">
    <citation type="journal article" date="2017" name="Genome Biol.">
        <title>Comparative genomics reveals high biological diversity and specific adaptations in the industrially and medically important fungal genus Aspergillus.</title>
        <authorList>
            <person name="de Vries R.P."/>
            <person name="Riley R."/>
            <person name="Wiebenga A."/>
            <person name="Aguilar-Osorio G."/>
            <person name="Amillis S."/>
            <person name="Uchima C.A."/>
            <person name="Anderluh G."/>
            <person name="Asadollahi M."/>
            <person name="Askin M."/>
            <person name="Barry K."/>
            <person name="Battaglia E."/>
            <person name="Bayram O."/>
            <person name="Benocci T."/>
            <person name="Braus-Stromeyer S.A."/>
            <person name="Caldana C."/>
            <person name="Canovas D."/>
            <person name="Cerqueira G.C."/>
            <person name="Chen F."/>
            <person name="Chen W."/>
            <person name="Choi C."/>
            <person name="Clum A."/>
            <person name="Dos Santos R.A."/>
            <person name="Damasio A.R."/>
            <person name="Diallinas G."/>
            <person name="Emri T."/>
            <person name="Fekete E."/>
            <person name="Flipphi M."/>
            <person name="Freyberg S."/>
            <person name="Gallo A."/>
            <person name="Gournas C."/>
            <person name="Habgood R."/>
            <person name="Hainaut M."/>
            <person name="Harispe M.L."/>
            <person name="Henrissat B."/>
            <person name="Hilden K.S."/>
            <person name="Hope R."/>
            <person name="Hossain A."/>
            <person name="Karabika E."/>
            <person name="Karaffa L."/>
            <person name="Karanyi Z."/>
            <person name="Krasevec N."/>
            <person name="Kuo A."/>
            <person name="Kusch H."/>
            <person name="LaButti K."/>
            <person name="Lagendijk E.L."/>
            <person name="Lapidus A."/>
            <person name="Levasseur A."/>
            <person name="Lindquist E."/>
            <person name="Lipzen A."/>
            <person name="Logrieco A.F."/>
            <person name="MacCabe A."/>
            <person name="Maekelae M.R."/>
            <person name="Malavazi I."/>
            <person name="Melin P."/>
            <person name="Meyer V."/>
            <person name="Mielnichuk N."/>
            <person name="Miskei M."/>
            <person name="Molnar A.P."/>
            <person name="Mule G."/>
            <person name="Ngan C.Y."/>
            <person name="Orejas M."/>
            <person name="Orosz E."/>
            <person name="Ouedraogo J.P."/>
            <person name="Overkamp K.M."/>
            <person name="Park H.-S."/>
            <person name="Perrone G."/>
            <person name="Piumi F."/>
            <person name="Punt P.J."/>
            <person name="Ram A.F."/>
            <person name="Ramon A."/>
            <person name="Rauscher S."/>
            <person name="Record E."/>
            <person name="Riano-Pachon D.M."/>
            <person name="Robert V."/>
            <person name="Roehrig J."/>
            <person name="Ruller R."/>
            <person name="Salamov A."/>
            <person name="Salih N.S."/>
            <person name="Samson R.A."/>
            <person name="Sandor E."/>
            <person name="Sanguinetti M."/>
            <person name="Schuetze T."/>
            <person name="Sepcic K."/>
            <person name="Shelest E."/>
            <person name="Sherlock G."/>
            <person name="Sophianopoulou V."/>
            <person name="Squina F.M."/>
            <person name="Sun H."/>
            <person name="Susca A."/>
            <person name="Todd R.B."/>
            <person name="Tsang A."/>
            <person name="Unkles S.E."/>
            <person name="van de Wiele N."/>
            <person name="van Rossen-Uffink D."/>
            <person name="Oliveira J.V."/>
            <person name="Vesth T.C."/>
            <person name="Visser J."/>
            <person name="Yu J.-H."/>
            <person name="Zhou M."/>
            <person name="Andersen M.R."/>
            <person name="Archer D.B."/>
            <person name="Baker S.E."/>
            <person name="Benoit I."/>
            <person name="Brakhage A.A."/>
            <person name="Braus G.H."/>
            <person name="Fischer R."/>
            <person name="Frisvad J.C."/>
            <person name="Goldman G.H."/>
            <person name="Houbraken J."/>
            <person name="Oakley B."/>
            <person name="Pocsi I."/>
            <person name="Scazzocchio C."/>
            <person name="Seiboth B."/>
            <person name="vanKuyk P.A."/>
            <person name="Wortman J."/>
            <person name="Dyer P.S."/>
            <person name="Grigoriev I.V."/>
        </authorList>
    </citation>
    <scope>NUCLEOTIDE SEQUENCE [LARGE SCALE GENOMIC DNA]</scope>
    <source>
        <strain evidence="9">DTO 134E9</strain>
    </source>
</reference>
<dbReference type="GO" id="GO:0000981">
    <property type="term" value="F:DNA-binding transcription factor activity, RNA polymerase II-specific"/>
    <property type="evidence" value="ECO:0007669"/>
    <property type="project" value="InterPro"/>
</dbReference>
<dbReference type="Proteomes" id="UP000184383">
    <property type="component" value="Unassembled WGS sequence"/>
</dbReference>
<keyword evidence="5" id="KW-0539">Nucleus</keyword>
<evidence type="ECO:0000256" key="4">
    <source>
        <dbReference type="ARBA" id="ARBA00023163"/>
    </source>
</evidence>
<dbReference type="InterPro" id="IPR036864">
    <property type="entry name" value="Zn2-C6_fun-type_DNA-bd_sf"/>
</dbReference>